<dbReference type="Gene3D" id="2.20.180.10">
    <property type="entry name" value="putative fmn-dependent nitroreductase like domains"/>
    <property type="match status" value="1"/>
</dbReference>
<dbReference type="InterPro" id="IPR023312">
    <property type="entry name" value="Put_nitroreductase_C_bac"/>
</dbReference>
<evidence type="ECO:0000256" key="2">
    <source>
        <dbReference type="ARBA" id="ARBA00023002"/>
    </source>
</evidence>
<dbReference type="InterPro" id="IPR029479">
    <property type="entry name" value="Nitroreductase"/>
</dbReference>
<evidence type="ECO:0000313" key="5">
    <source>
        <dbReference type="Proteomes" id="UP000253034"/>
    </source>
</evidence>
<organism evidence="4 5">
    <name type="scientific">Anaerobacterium chartisolvens</name>
    <dbReference type="NCBI Taxonomy" id="1297424"/>
    <lineage>
        <taxon>Bacteria</taxon>
        <taxon>Bacillati</taxon>
        <taxon>Bacillota</taxon>
        <taxon>Clostridia</taxon>
        <taxon>Eubacteriales</taxon>
        <taxon>Oscillospiraceae</taxon>
        <taxon>Anaerobacterium</taxon>
    </lineage>
</organism>
<dbReference type="Proteomes" id="UP000253034">
    <property type="component" value="Unassembled WGS sequence"/>
</dbReference>
<dbReference type="InterPro" id="IPR000415">
    <property type="entry name" value="Nitroreductase-like"/>
</dbReference>
<dbReference type="AlphaFoldDB" id="A0A369B711"/>
<evidence type="ECO:0000259" key="3">
    <source>
        <dbReference type="Pfam" id="PF00881"/>
    </source>
</evidence>
<protein>
    <submittedName>
        <fullName evidence="4">Nitroreductase</fullName>
    </submittedName>
</protein>
<evidence type="ECO:0000256" key="1">
    <source>
        <dbReference type="ARBA" id="ARBA00007118"/>
    </source>
</evidence>
<dbReference type="PANTHER" id="PTHR43673">
    <property type="entry name" value="NAD(P)H NITROREDUCTASE YDGI-RELATED"/>
    <property type="match status" value="1"/>
</dbReference>
<evidence type="ECO:0000313" key="4">
    <source>
        <dbReference type="EMBL" id="RCX16336.1"/>
    </source>
</evidence>
<feature type="domain" description="Nitroreductase" evidence="3">
    <location>
        <begin position="7"/>
        <end position="152"/>
    </location>
</feature>
<dbReference type="Gene3D" id="3.40.109.10">
    <property type="entry name" value="NADH Oxidase"/>
    <property type="match status" value="1"/>
</dbReference>
<gene>
    <name evidence="4" type="ORF">DFR58_11181</name>
</gene>
<comment type="caution">
    <text evidence="4">The sequence shown here is derived from an EMBL/GenBank/DDBJ whole genome shotgun (WGS) entry which is preliminary data.</text>
</comment>
<accession>A0A369B711</accession>
<proteinExistence type="inferred from homology"/>
<dbReference type="PANTHER" id="PTHR43673:SF10">
    <property type="entry name" value="NADH DEHYDROGENASE_NAD(P)H NITROREDUCTASE XCC3605-RELATED"/>
    <property type="match status" value="1"/>
</dbReference>
<sequence>MSIYEIILQRRTIRKYKQRKIDKDILKKLINAARHAPSAANLQPLKYIIIDDPETVSKIFENVKWAVYIYPEGTPKEDEKPVAFIAVLIDKEIKSTGYELLDIGLAVQNIFLTACAEGIGTCLLAAINREKIISTLSIPENYTLNSLIALGYADEKPIAEECEDSIKYYKDQDGALHVPKRKLQDIIL</sequence>
<reference evidence="4 5" key="1">
    <citation type="submission" date="2018-07" db="EMBL/GenBank/DDBJ databases">
        <title>Genomic Encyclopedia of Type Strains, Phase IV (KMG-IV): sequencing the most valuable type-strain genomes for metagenomic binning, comparative biology and taxonomic classification.</title>
        <authorList>
            <person name="Goeker M."/>
        </authorList>
    </citation>
    <scope>NUCLEOTIDE SEQUENCE [LARGE SCALE GENOMIC DNA]</scope>
    <source>
        <strain evidence="4 5">DSM 27016</strain>
    </source>
</reference>
<dbReference type="OrthoDB" id="9804207at2"/>
<dbReference type="GO" id="GO:0016491">
    <property type="term" value="F:oxidoreductase activity"/>
    <property type="evidence" value="ECO:0007669"/>
    <property type="project" value="UniProtKB-KW"/>
</dbReference>
<dbReference type="SUPFAM" id="SSF55469">
    <property type="entry name" value="FMN-dependent nitroreductase-like"/>
    <property type="match status" value="1"/>
</dbReference>
<name>A0A369B711_9FIRM</name>
<keyword evidence="2" id="KW-0560">Oxidoreductase</keyword>
<keyword evidence="5" id="KW-1185">Reference proteome</keyword>
<dbReference type="Pfam" id="PF00881">
    <property type="entry name" value="Nitroreductase"/>
    <property type="match status" value="1"/>
</dbReference>
<dbReference type="EMBL" id="QPJT01000011">
    <property type="protein sequence ID" value="RCX16336.1"/>
    <property type="molecule type" value="Genomic_DNA"/>
</dbReference>
<dbReference type="RefSeq" id="WP_114297889.1">
    <property type="nucleotide sequence ID" value="NZ_QPJT01000011.1"/>
</dbReference>
<comment type="similarity">
    <text evidence="1">Belongs to the nitroreductase family.</text>
</comment>